<evidence type="ECO:0000313" key="12">
    <source>
        <dbReference type="EMBL" id="TLM79672.1"/>
    </source>
</evidence>
<evidence type="ECO:0000256" key="6">
    <source>
        <dbReference type="ARBA" id="ARBA00023136"/>
    </source>
</evidence>
<dbReference type="InterPro" id="IPR010227">
    <property type="entry name" value="NADH_Q_OxRdtase_chainM/4"/>
</dbReference>
<keyword evidence="5 10" id="KW-1133">Transmembrane helix</keyword>
<feature type="transmembrane region" description="Helical" evidence="10">
    <location>
        <begin position="219"/>
        <end position="240"/>
    </location>
</feature>
<keyword evidence="6 10" id="KW-0472">Membrane</keyword>
<evidence type="ECO:0000256" key="4">
    <source>
        <dbReference type="ARBA" id="ARBA00022692"/>
    </source>
</evidence>
<feature type="transmembrane region" description="Helical" evidence="10">
    <location>
        <begin position="138"/>
        <end position="158"/>
    </location>
</feature>
<dbReference type="RefSeq" id="WP_138234079.1">
    <property type="nucleotide sequence ID" value="NZ_CP185860.1"/>
</dbReference>
<feature type="transmembrane region" description="Helical" evidence="10">
    <location>
        <begin position="418"/>
        <end position="437"/>
    </location>
</feature>
<dbReference type="NCBIfam" id="TIGR01972">
    <property type="entry name" value="NDH_I_M"/>
    <property type="match status" value="1"/>
</dbReference>
<dbReference type="Proteomes" id="UP000306791">
    <property type="component" value="Unassembled WGS sequence"/>
</dbReference>
<keyword evidence="13" id="KW-1185">Reference proteome</keyword>
<evidence type="ECO:0000256" key="8">
    <source>
        <dbReference type="ARBA" id="ARBA00032798"/>
    </source>
</evidence>
<comment type="caution">
    <text evidence="12">The sequence shown here is derived from an EMBL/GenBank/DDBJ whole genome shotgun (WGS) entry which is preliminary data.</text>
</comment>
<feature type="transmembrane region" description="Helical" evidence="10">
    <location>
        <begin position="314"/>
        <end position="333"/>
    </location>
</feature>
<sequence>MTLLWLLALLILGGGLSWAGENLRRGCGHWIALTVLAIAILLLGRYLPQALDVLAAEPKPQTLWWDHIRVPWIPRFGISFTLAIDGLGFLMLALTLLCGLFGLVMTWREIRRRTGCYLANYLWTLAGVVGVFCAQDLFLFFCFWETMLVPMLLLIAIWGHEQRTRAAIQFFIFTQASSLLLLAAIVGSTLVHYQMSGSVSFSPQQLTATLHTQFAETPYAYWLMLGFFIAFAVKLPAILVHTWLPDAHTQAPTAGSVLLAAILLKTGAYGLIRFTLPLFPAASTAFSPVAMALGVAGILYGALMAFSQTDIKRLIAYSSVSHMGFVLLGIYALNSIALQGAVAQMVAHGLSTAALFGIAGSLQHRLHSRDINDVRGIWQTMPALAAVFLFFIVAAMGLPGLANFVGESLVLIGTYARFPWFSALAAVGLIGAAIYGLKLVVRVLFGPPPAVREASDATMGSSGLMDLRRRELFALLLPLLLLVWIGLYPQPLLRQSAGWSNLLATYFTAPAADGDKAASLQGAAP</sequence>
<feature type="transmembrane region" description="Helical" evidence="10">
    <location>
        <begin position="170"/>
        <end position="193"/>
    </location>
</feature>
<evidence type="ECO:0000256" key="10">
    <source>
        <dbReference type="SAM" id="Phobius"/>
    </source>
</evidence>
<feature type="transmembrane region" description="Helical" evidence="10">
    <location>
        <begin position="345"/>
        <end position="362"/>
    </location>
</feature>
<evidence type="ECO:0000256" key="9">
    <source>
        <dbReference type="RuleBase" id="RU000320"/>
    </source>
</evidence>
<proteinExistence type="inferred from homology"/>
<dbReference type="PANTHER" id="PTHR43507">
    <property type="entry name" value="NADH-UBIQUINONE OXIDOREDUCTASE CHAIN 4"/>
    <property type="match status" value="1"/>
</dbReference>
<evidence type="ECO:0000256" key="2">
    <source>
        <dbReference type="ARBA" id="ARBA00009025"/>
    </source>
</evidence>
<evidence type="ECO:0000259" key="11">
    <source>
        <dbReference type="Pfam" id="PF00361"/>
    </source>
</evidence>
<evidence type="ECO:0000313" key="13">
    <source>
        <dbReference type="Proteomes" id="UP000306791"/>
    </source>
</evidence>
<evidence type="ECO:0000256" key="5">
    <source>
        <dbReference type="ARBA" id="ARBA00022989"/>
    </source>
</evidence>
<evidence type="ECO:0000256" key="7">
    <source>
        <dbReference type="ARBA" id="ARBA00031584"/>
    </source>
</evidence>
<comment type="subcellular location">
    <subcellularLocation>
        <location evidence="1">Endomembrane system</location>
        <topology evidence="1">Multi-pass membrane protein</topology>
    </subcellularLocation>
    <subcellularLocation>
        <location evidence="9">Membrane</location>
        <topology evidence="9">Multi-pass membrane protein</topology>
    </subcellularLocation>
</comment>
<keyword evidence="4 9" id="KW-0812">Transmembrane</keyword>
<feature type="transmembrane region" description="Helical" evidence="10">
    <location>
        <begin position="90"/>
        <end position="107"/>
    </location>
</feature>
<dbReference type="Pfam" id="PF00361">
    <property type="entry name" value="Proton_antipo_M"/>
    <property type="match status" value="1"/>
</dbReference>
<dbReference type="EMBL" id="VANI01000002">
    <property type="protein sequence ID" value="TLM79672.1"/>
    <property type="molecule type" value="Genomic_DNA"/>
</dbReference>
<accession>A0ABY2UN43</accession>
<dbReference type="InterPro" id="IPR001750">
    <property type="entry name" value="ND/Mrp_TM"/>
</dbReference>
<dbReference type="PANTHER" id="PTHR43507:SF1">
    <property type="entry name" value="NADH-UBIQUINONE OXIDOREDUCTASE CHAIN 4"/>
    <property type="match status" value="1"/>
</dbReference>
<reference evidence="12 13" key="1">
    <citation type="submission" date="2019-05" db="EMBL/GenBank/DDBJ databases">
        <title>Microbulbifer harenosus sp. nov., an alginate-degrading bacterium isolated from coastal sand.</title>
        <authorList>
            <person name="Huang H."/>
            <person name="Mo K."/>
            <person name="Bao S."/>
        </authorList>
    </citation>
    <scope>NUCLEOTIDE SEQUENCE [LARGE SCALE GENOMIC DNA]</scope>
    <source>
        <strain evidence="12 13">HB161719</strain>
    </source>
</reference>
<feature type="transmembrane region" description="Helical" evidence="10">
    <location>
        <begin position="383"/>
        <end position="406"/>
    </location>
</feature>
<feature type="domain" description="NADH:quinone oxidoreductase/Mrp antiporter transmembrane" evidence="11">
    <location>
        <begin position="134"/>
        <end position="427"/>
    </location>
</feature>
<comment type="similarity">
    <text evidence="2">Belongs to the complex I subunit 4 family.</text>
</comment>
<dbReference type="InterPro" id="IPR003918">
    <property type="entry name" value="NADH_UbQ_OxRdtase"/>
</dbReference>
<feature type="transmembrane region" description="Helical" evidence="10">
    <location>
        <begin position="114"/>
        <end position="132"/>
    </location>
</feature>
<protein>
    <recommendedName>
        <fullName evidence="3">NADH-quinone oxidoreductase subunit M</fullName>
    </recommendedName>
    <alternativeName>
        <fullName evidence="7">NADH dehydrogenase I subunit M</fullName>
    </alternativeName>
    <alternativeName>
        <fullName evidence="8">NDH-1 subunit M</fullName>
    </alternativeName>
</protein>
<feature type="transmembrane region" description="Helical" evidence="10">
    <location>
        <begin position="472"/>
        <end position="489"/>
    </location>
</feature>
<organism evidence="12 13">
    <name type="scientific">Microbulbifer harenosus</name>
    <dbReference type="NCBI Taxonomy" id="2576840"/>
    <lineage>
        <taxon>Bacteria</taxon>
        <taxon>Pseudomonadati</taxon>
        <taxon>Pseudomonadota</taxon>
        <taxon>Gammaproteobacteria</taxon>
        <taxon>Cellvibrionales</taxon>
        <taxon>Microbulbiferaceae</taxon>
        <taxon>Microbulbifer</taxon>
    </lineage>
</organism>
<feature type="transmembrane region" description="Helical" evidence="10">
    <location>
        <begin position="278"/>
        <end position="302"/>
    </location>
</feature>
<evidence type="ECO:0000256" key="3">
    <source>
        <dbReference type="ARBA" id="ARBA00019906"/>
    </source>
</evidence>
<evidence type="ECO:0000256" key="1">
    <source>
        <dbReference type="ARBA" id="ARBA00004127"/>
    </source>
</evidence>
<gene>
    <name evidence="12" type="ORF">FDY93_02065</name>
</gene>
<feature type="transmembrane region" description="Helical" evidence="10">
    <location>
        <begin position="252"/>
        <end position="272"/>
    </location>
</feature>
<name>A0ABY2UN43_9GAMM</name>
<dbReference type="PRINTS" id="PR01437">
    <property type="entry name" value="NUOXDRDTASE4"/>
</dbReference>
<feature type="transmembrane region" description="Helical" evidence="10">
    <location>
        <begin position="29"/>
        <end position="47"/>
    </location>
</feature>